<dbReference type="EC" id="2.1.1.197" evidence="3 8"/>
<reference evidence="10 11" key="1">
    <citation type="submission" date="2024-02" db="EMBL/GenBank/DDBJ databases">
        <title>Bacteria isolated from the canopy kelp, Nereocystis luetkeana.</title>
        <authorList>
            <person name="Pfister C.A."/>
            <person name="Younker I.T."/>
            <person name="Light S.H."/>
        </authorList>
    </citation>
    <scope>NUCLEOTIDE SEQUENCE [LARGE SCALE GENOMIC DNA]</scope>
    <source>
        <strain evidence="10 11">TI.4.07</strain>
    </source>
</reference>
<evidence type="ECO:0000256" key="3">
    <source>
        <dbReference type="ARBA" id="ARBA00012327"/>
    </source>
</evidence>
<dbReference type="PANTHER" id="PTHR43591">
    <property type="entry name" value="METHYLTRANSFERASE"/>
    <property type="match status" value="1"/>
</dbReference>
<comment type="pathway">
    <text evidence="2 8">Cofactor biosynthesis; biotin biosynthesis.</text>
</comment>
<evidence type="ECO:0000256" key="7">
    <source>
        <dbReference type="ARBA" id="ARBA00022756"/>
    </source>
</evidence>
<evidence type="ECO:0000256" key="1">
    <source>
        <dbReference type="ARBA" id="ARBA00000852"/>
    </source>
</evidence>
<dbReference type="GO" id="GO:0032259">
    <property type="term" value="P:methylation"/>
    <property type="evidence" value="ECO:0007669"/>
    <property type="project" value="UniProtKB-KW"/>
</dbReference>
<evidence type="ECO:0000256" key="6">
    <source>
        <dbReference type="ARBA" id="ARBA00022691"/>
    </source>
</evidence>
<dbReference type="HAMAP" id="MF_00835">
    <property type="entry name" value="BioC"/>
    <property type="match status" value="1"/>
</dbReference>
<dbReference type="InterPro" id="IPR011814">
    <property type="entry name" value="BioC"/>
</dbReference>
<feature type="domain" description="Methyltransferase type 11" evidence="9">
    <location>
        <begin position="55"/>
        <end position="158"/>
    </location>
</feature>
<dbReference type="InterPro" id="IPR029063">
    <property type="entry name" value="SAM-dependent_MTases_sf"/>
</dbReference>
<keyword evidence="6 8" id="KW-0949">S-adenosyl-L-methionine</keyword>
<comment type="function">
    <text evidence="8">Converts the free carboxyl group of a malonyl-thioester to its methyl ester by transfer of a methyl group from S-adenosyl-L-methionine (SAM). It allows to synthesize pimeloyl-ACP via the fatty acid synthetic pathway.</text>
</comment>
<dbReference type="Gene3D" id="3.40.50.150">
    <property type="entry name" value="Vaccinia Virus protein VP39"/>
    <property type="match status" value="1"/>
</dbReference>
<evidence type="ECO:0000256" key="2">
    <source>
        <dbReference type="ARBA" id="ARBA00004746"/>
    </source>
</evidence>
<evidence type="ECO:0000256" key="8">
    <source>
        <dbReference type="HAMAP-Rule" id="MF_00835"/>
    </source>
</evidence>
<evidence type="ECO:0000259" key="9">
    <source>
        <dbReference type="Pfam" id="PF08241"/>
    </source>
</evidence>
<evidence type="ECO:0000256" key="5">
    <source>
        <dbReference type="ARBA" id="ARBA00022679"/>
    </source>
</evidence>
<dbReference type="SUPFAM" id="SSF53335">
    <property type="entry name" value="S-adenosyl-L-methionine-dependent methyltransferases"/>
    <property type="match status" value="1"/>
</dbReference>
<protein>
    <recommendedName>
        <fullName evidence="3 8">Malonyl-[acyl-carrier protein] O-methyltransferase</fullName>
        <shortName evidence="8">Malonyl-ACP O-methyltransferase</shortName>
        <ecNumber evidence="3 8">2.1.1.197</ecNumber>
    </recommendedName>
    <alternativeName>
        <fullName evidence="8">Biotin synthesis protein BioC</fullName>
    </alternativeName>
</protein>
<dbReference type="InterPro" id="IPR013216">
    <property type="entry name" value="Methyltransf_11"/>
</dbReference>
<accession>A0ABU9GBC5</accession>
<gene>
    <name evidence="8 10" type="primary">bioC</name>
    <name evidence="10" type="ORF">V6242_14135</name>
</gene>
<name>A0ABU9GBC5_9GAMM</name>
<keyword evidence="4 8" id="KW-0489">Methyltransferase</keyword>
<sequence>MPIANDGEDSFHYKRQVAQRFDRAALTYDAYADFQRVVLDRLFRHLPCSHANAVLDVGTGTGQALATLSQTLSPSLFMALDLSFQMLETARTSNHLLTDLPSQQDALSFVCGDAESLPFSDNAFDLLFSSLAMQWCLQPKTLFSELYRATAPGGYLVFSTLCEGSMPEIEQAWQGIDNAPHVNQYPRLEALLAQVTECHWQIEHSELATVPMWFSAPEDAIHSLKKVGASLVVNKQNNSMSPSKWKTFIKQYEQLREKRGIPLRYQVAFVVLQKPCS</sequence>
<proteinExistence type="inferred from homology"/>
<comment type="caution">
    <text evidence="10">The sequence shown here is derived from an EMBL/GenBank/DDBJ whole genome shotgun (WGS) entry which is preliminary data.</text>
</comment>
<dbReference type="EMBL" id="JBAKAR010000013">
    <property type="protein sequence ID" value="MEL0614292.1"/>
    <property type="molecule type" value="Genomic_DNA"/>
</dbReference>
<evidence type="ECO:0000313" key="11">
    <source>
        <dbReference type="Proteomes" id="UP001379949"/>
    </source>
</evidence>
<comment type="catalytic activity">
    <reaction evidence="1 8">
        <text>malonyl-[ACP] + S-adenosyl-L-methionine = malonyl-[ACP] methyl ester + S-adenosyl-L-homocysteine</text>
        <dbReference type="Rhea" id="RHEA:17105"/>
        <dbReference type="Rhea" id="RHEA-COMP:9623"/>
        <dbReference type="Rhea" id="RHEA-COMP:9954"/>
        <dbReference type="ChEBI" id="CHEBI:57856"/>
        <dbReference type="ChEBI" id="CHEBI:59789"/>
        <dbReference type="ChEBI" id="CHEBI:78449"/>
        <dbReference type="ChEBI" id="CHEBI:78845"/>
        <dbReference type="EC" id="2.1.1.197"/>
    </reaction>
</comment>
<evidence type="ECO:0000256" key="4">
    <source>
        <dbReference type="ARBA" id="ARBA00022603"/>
    </source>
</evidence>
<keyword evidence="5 8" id="KW-0808">Transferase</keyword>
<dbReference type="Pfam" id="PF08241">
    <property type="entry name" value="Methyltransf_11"/>
    <property type="match status" value="1"/>
</dbReference>
<evidence type="ECO:0000313" key="10">
    <source>
        <dbReference type="EMBL" id="MEL0614292.1"/>
    </source>
</evidence>
<dbReference type="GO" id="GO:0102130">
    <property type="term" value="F:malonyl-CoA methyltransferase activity"/>
    <property type="evidence" value="ECO:0007669"/>
    <property type="project" value="UniProtKB-EC"/>
</dbReference>
<keyword evidence="7 8" id="KW-0093">Biotin biosynthesis</keyword>
<organism evidence="10 11">
    <name type="scientific">Marinomonas arenicola</name>
    <dbReference type="NCBI Taxonomy" id="569601"/>
    <lineage>
        <taxon>Bacteria</taxon>
        <taxon>Pseudomonadati</taxon>
        <taxon>Pseudomonadota</taxon>
        <taxon>Gammaproteobacteria</taxon>
        <taxon>Oceanospirillales</taxon>
        <taxon>Oceanospirillaceae</taxon>
        <taxon>Marinomonas</taxon>
    </lineage>
</organism>
<dbReference type="Proteomes" id="UP001379949">
    <property type="component" value="Unassembled WGS sequence"/>
</dbReference>
<keyword evidence="11" id="KW-1185">Reference proteome</keyword>
<dbReference type="RefSeq" id="WP_341567826.1">
    <property type="nucleotide sequence ID" value="NZ_JBAKAR010000013.1"/>
</dbReference>
<dbReference type="CDD" id="cd02440">
    <property type="entry name" value="AdoMet_MTases"/>
    <property type="match status" value="1"/>
</dbReference>
<comment type="similarity">
    <text evidence="8">Belongs to the methyltransferase superfamily.</text>
</comment>
<dbReference type="NCBIfam" id="TIGR02072">
    <property type="entry name" value="BioC"/>
    <property type="match status" value="1"/>
</dbReference>